<dbReference type="GO" id="GO:0008234">
    <property type="term" value="F:cysteine-type peptidase activity"/>
    <property type="evidence" value="ECO:0007669"/>
    <property type="project" value="InterPro"/>
</dbReference>
<dbReference type="KEGG" id="nss:113431367"/>
<keyword evidence="3" id="KW-1185">Reference proteome</keyword>
<feature type="non-terminal residue" evidence="4">
    <location>
        <position position="1"/>
    </location>
</feature>
<dbReference type="InterPro" id="IPR013128">
    <property type="entry name" value="Peptidase_C1A"/>
</dbReference>
<dbReference type="AlphaFoldDB" id="A0A6J1W2U8"/>
<evidence type="ECO:0000313" key="3">
    <source>
        <dbReference type="Proteomes" id="UP000504612"/>
    </source>
</evidence>
<dbReference type="InterPro" id="IPR000668">
    <property type="entry name" value="Peptidase_C1A_C"/>
</dbReference>
<dbReference type="Gene3D" id="3.90.70.10">
    <property type="entry name" value="Cysteine proteinases"/>
    <property type="match status" value="1"/>
</dbReference>
<dbReference type="GeneID" id="113431367"/>
<dbReference type="GO" id="GO:0006508">
    <property type="term" value="P:proteolysis"/>
    <property type="evidence" value="ECO:0007669"/>
    <property type="project" value="InterPro"/>
</dbReference>
<dbReference type="CDD" id="cd02248">
    <property type="entry name" value="Peptidase_C1A"/>
    <property type="match status" value="1"/>
</dbReference>
<feature type="domain" description="Peptidase C1A papain C-terminal" evidence="2">
    <location>
        <begin position="1"/>
        <end position="142"/>
    </location>
</feature>
<evidence type="ECO:0000313" key="4">
    <source>
        <dbReference type="RefSeq" id="XP_026549480.1"/>
    </source>
</evidence>
<protein>
    <submittedName>
        <fullName evidence="4">Cathepsin L2-like</fullName>
    </submittedName>
</protein>
<evidence type="ECO:0000256" key="1">
    <source>
        <dbReference type="ARBA" id="ARBA00008455"/>
    </source>
</evidence>
<sequence>GRCGSCWAFSATGALEGLLFKKTGQLVSLSEQNLMDCSWKLGNKGCHGGYVSHALEYVRQNGGIDSEQDYPYREKDEIHCYYKPETRVGNCTSLAWIPPQNETALEQAVATMGPISLGVDARSFQFHFYKSGKEDGGHWVNL</sequence>
<name>A0A6J1W2U8_9SAUR</name>
<dbReference type="Pfam" id="PF00112">
    <property type="entry name" value="Peptidase_C1"/>
    <property type="match status" value="1"/>
</dbReference>
<reference evidence="4" key="1">
    <citation type="submission" date="2025-08" db="UniProtKB">
        <authorList>
            <consortium name="RefSeq"/>
        </authorList>
    </citation>
    <scope>IDENTIFICATION</scope>
</reference>
<comment type="similarity">
    <text evidence="1">Belongs to the peptidase C1 family.</text>
</comment>
<dbReference type="SMART" id="SM00645">
    <property type="entry name" value="Pept_C1"/>
    <property type="match status" value="1"/>
</dbReference>
<gene>
    <name evidence="4" type="primary">LOC113431367</name>
</gene>
<dbReference type="PANTHER" id="PTHR12411">
    <property type="entry name" value="CYSTEINE PROTEASE FAMILY C1-RELATED"/>
    <property type="match status" value="1"/>
</dbReference>
<dbReference type="InterPro" id="IPR038765">
    <property type="entry name" value="Papain-like_cys_pep_sf"/>
</dbReference>
<proteinExistence type="inferred from homology"/>
<evidence type="ECO:0000259" key="2">
    <source>
        <dbReference type="SMART" id="SM00645"/>
    </source>
</evidence>
<dbReference type="RefSeq" id="XP_026549480.1">
    <property type="nucleotide sequence ID" value="XM_026693695.1"/>
</dbReference>
<accession>A0A6J1W2U8</accession>
<dbReference type="Proteomes" id="UP000504612">
    <property type="component" value="Unplaced"/>
</dbReference>
<dbReference type="InterPro" id="IPR039417">
    <property type="entry name" value="Peptidase_C1A_papain-like"/>
</dbReference>
<dbReference type="SUPFAM" id="SSF54001">
    <property type="entry name" value="Cysteine proteinases"/>
    <property type="match status" value="1"/>
</dbReference>
<organism evidence="3 4">
    <name type="scientific">Notechis scutatus</name>
    <name type="common">mainland tiger snake</name>
    <dbReference type="NCBI Taxonomy" id="8663"/>
    <lineage>
        <taxon>Eukaryota</taxon>
        <taxon>Metazoa</taxon>
        <taxon>Chordata</taxon>
        <taxon>Craniata</taxon>
        <taxon>Vertebrata</taxon>
        <taxon>Euteleostomi</taxon>
        <taxon>Lepidosauria</taxon>
        <taxon>Squamata</taxon>
        <taxon>Bifurcata</taxon>
        <taxon>Unidentata</taxon>
        <taxon>Episquamata</taxon>
        <taxon>Toxicofera</taxon>
        <taxon>Serpentes</taxon>
        <taxon>Colubroidea</taxon>
        <taxon>Elapidae</taxon>
        <taxon>Hydrophiinae</taxon>
        <taxon>Notechis</taxon>
    </lineage>
</organism>